<evidence type="ECO:0000256" key="14">
    <source>
        <dbReference type="ARBA" id="ARBA00045085"/>
    </source>
</evidence>
<dbReference type="Gene3D" id="1.25.40.10">
    <property type="entry name" value="Tetratricopeptide repeat domain"/>
    <property type="match status" value="4"/>
</dbReference>
<keyword evidence="11" id="KW-0256">Endoplasmic reticulum</keyword>
<dbReference type="AlphaFoldDB" id="T1J4S4"/>
<comment type="catalytic activity">
    <reaction evidence="15">
        <text>a di-trans,poly-cis-dolichyl beta-D-mannosyl phosphate + L-seryl-[protein] = 3-O-(alpha-D-mannosyl)-L-seryl-[protein] + a di-trans,poly-cis-dolichyl phosphate + H(+)</text>
        <dbReference type="Rhea" id="RHEA:17377"/>
        <dbReference type="Rhea" id="RHEA-COMP:9863"/>
        <dbReference type="Rhea" id="RHEA-COMP:13546"/>
        <dbReference type="Rhea" id="RHEA-COMP:19498"/>
        <dbReference type="Rhea" id="RHEA-COMP:19501"/>
        <dbReference type="ChEBI" id="CHEBI:15378"/>
        <dbReference type="ChEBI" id="CHEBI:29999"/>
        <dbReference type="ChEBI" id="CHEBI:57683"/>
        <dbReference type="ChEBI" id="CHEBI:58211"/>
        <dbReference type="ChEBI" id="CHEBI:137321"/>
        <dbReference type="EC" id="2.4.1.109"/>
    </reaction>
</comment>
<dbReference type="Pfam" id="PF13432">
    <property type="entry name" value="TPR_16"/>
    <property type="match status" value="2"/>
</dbReference>
<proteinExistence type="inferred from homology"/>
<comment type="function">
    <text evidence="1">Transfers mannosyl residues to the hydroxyl group of serine or threonine residues.</text>
</comment>
<evidence type="ECO:0000313" key="20">
    <source>
        <dbReference type="EnsemblMetazoa" id="SMAR008618-PA"/>
    </source>
</evidence>
<keyword evidence="21" id="KW-1185">Reference proteome</keyword>
<feature type="repeat" description="TPR" evidence="16">
    <location>
        <begin position="438"/>
        <end position="471"/>
    </location>
</feature>
<dbReference type="eggNOG" id="KOG1124">
    <property type="taxonomic scope" value="Eukaryota"/>
</dbReference>
<dbReference type="UniPathway" id="UPA00378"/>
<evidence type="ECO:0000256" key="16">
    <source>
        <dbReference type="PROSITE-ProRule" id="PRU00339"/>
    </source>
</evidence>
<dbReference type="Pfam" id="PF08409">
    <property type="entry name" value="TMTC_DUF1736"/>
    <property type="match status" value="1"/>
</dbReference>
<accession>T1J4S4</accession>
<evidence type="ECO:0000256" key="18">
    <source>
        <dbReference type="SAM" id="Phobius"/>
    </source>
</evidence>
<dbReference type="GO" id="GO:0005783">
    <property type="term" value="C:endoplasmic reticulum"/>
    <property type="evidence" value="ECO:0007669"/>
    <property type="project" value="UniProtKB-SubCell"/>
</dbReference>
<evidence type="ECO:0000256" key="2">
    <source>
        <dbReference type="ARBA" id="ARBA00004141"/>
    </source>
</evidence>
<evidence type="ECO:0000256" key="12">
    <source>
        <dbReference type="ARBA" id="ARBA00022989"/>
    </source>
</evidence>
<evidence type="ECO:0000256" key="8">
    <source>
        <dbReference type="ARBA" id="ARBA00022692"/>
    </source>
</evidence>
<dbReference type="PANTHER" id="PTHR44809">
    <property type="match status" value="1"/>
</dbReference>
<feature type="region of interest" description="Disordered" evidence="17">
    <location>
        <begin position="1"/>
        <end position="30"/>
    </location>
</feature>
<dbReference type="InterPro" id="IPR052943">
    <property type="entry name" value="TMTC_O-mannosyl-trnsfr"/>
</dbReference>
<evidence type="ECO:0000256" key="9">
    <source>
        <dbReference type="ARBA" id="ARBA00022737"/>
    </source>
</evidence>
<dbReference type="EC" id="2.4.1.109" evidence="6"/>
<name>T1J4S4_STRMM</name>
<evidence type="ECO:0000256" key="6">
    <source>
        <dbReference type="ARBA" id="ARBA00012839"/>
    </source>
</evidence>
<feature type="repeat" description="TPR" evidence="16">
    <location>
        <begin position="537"/>
        <end position="570"/>
    </location>
</feature>
<reference evidence="21" key="1">
    <citation type="submission" date="2011-05" db="EMBL/GenBank/DDBJ databases">
        <authorList>
            <person name="Richards S.R."/>
            <person name="Qu J."/>
            <person name="Jiang H."/>
            <person name="Jhangiani S.N."/>
            <person name="Agravi P."/>
            <person name="Goodspeed R."/>
            <person name="Gross S."/>
            <person name="Mandapat C."/>
            <person name="Jackson L."/>
            <person name="Mathew T."/>
            <person name="Pu L."/>
            <person name="Thornton R."/>
            <person name="Saada N."/>
            <person name="Wilczek-Boney K.B."/>
            <person name="Lee S."/>
            <person name="Kovar C."/>
            <person name="Wu Y."/>
            <person name="Scherer S.E."/>
            <person name="Worley K.C."/>
            <person name="Muzny D.M."/>
            <person name="Gibbs R."/>
        </authorList>
    </citation>
    <scope>NUCLEOTIDE SEQUENCE</scope>
    <source>
        <strain evidence="21">Brora</strain>
    </source>
</reference>
<feature type="repeat" description="TPR" evidence="16">
    <location>
        <begin position="744"/>
        <end position="777"/>
    </location>
</feature>
<evidence type="ECO:0000256" key="17">
    <source>
        <dbReference type="SAM" id="MobiDB-lite"/>
    </source>
</evidence>
<reference evidence="20" key="2">
    <citation type="submission" date="2015-02" db="UniProtKB">
        <authorList>
            <consortium name="EnsemblMetazoa"/>
        </authorList>
    </citation>
    <scope>IDENTIFICATION</scope>
</reference>
<feature type="repeat" description="TPR" evidence="16">
    <location>
        <begin position="503"/>
        <end position="536"/>
    </location>
</feature>
<evidence type="ECO:0000256" key="13">
    <source>
        <dbReference type="ARBA" id="ARBA00023136"/>
    </source>
</evidence>
<dbReference type="PhylomeDB" id="T1J4S4"/>
<comment type="subcellular location">
    <subcellularLocation>
        <location evidence="3">Endoplasmic reticulum</location>
    </subcellularLocation>
    <subcellularLocation>
        <location evidence="2">Membrane</location>
        <topology evidence="2">Multi-pass membrane protein</topology>
    </subcellularLocation>
</comment>
<protein>
    <recommendedName>
        <fullName evidence="6">dolichyl-phosphate-mannose--protein mannosyltransferase</fullName>
        <ecNumber evidence="6">2.4.1.109</ecNumber>
    </recommendedName>
</protein>
<feature type="transmembrane region" description="Helical" evidence="18">
    <location>
        <begin position="397"/>
        <end position="414"/>
    </location>
</feature>
<keyword evidence="13 18" id="KW-0472">Membrane</keyword>
<comment type="pathway">
    <text evidence="4">Protein modification; protein glycosylation.</text>
</comment>
<evidence type="ECO:0000313" key="21">
    <source>
        <dbReference type="Proteomes" id="UP000014500"/>
    </source>
</evidence>
<keyword evidence="10 16" id="KW-0802">TPR repeat</keyword>
<dbReference type="SUPFAM" id="SSF48452">
    <property type="entry name" value="TPR-like"/>
    <property type="match status" value="2"/>
</dbReference>
<dbReference type="GO" id="GO:0004169">
    <property type="term" value="F:dolichyl-phosphate-mannose-protein mannosyltransferase activity"/>
    <property type="evidence" value="ECO:0007669"/>
    <property type="project" value="UniProtKB-EC"/>
</dbReference>
<dbReference type="EnsemblMetazoa" id="SMAR008618-RA">
    <property type="protein sequence ID" value="SMAR008618-PA"/>
    <property type="gene ID" value="SMAR008618"/>
</dbReference>
<feature type="domain" description="DUF1736" evidence="19">
    <location>
        <begin position="242"/>
        <end position="314"/>
    </location>
</feature>
<comment type="similarity">
    <text evidence="5">Belongs to the TMTC family.</text>
</comment>
<keyword evidence="12 18" id="KW-1133">Transmembrane helix</keyword>
<keyword evidence="9" id="KW-0677">Repeat</keyword>
<feature type="transmembrane region" description="Helical" evidence="18">
    <location>
        <begin position="368"/>
        <end position="385"/>
    </location>
</feature>
<dbReference type="InterPro" id="IPR011990">
    <property type="entry name" value="TPR-like_helical_dom_sf"/>
</dbReference>
<evidence type="ECO:0000259" key="19">
    <source>
        <dbReference type="Pfam" id="PF08409"/>
    </source>
</evidence>
<evidence type="ECO:0000256" key="3">
    <source>
        <dbReference type="ARBA" id="ARBA00004240"/>
    </source>
</evidence>
<feature type="transmembrane region" description="Helical" evidence="18">
    <location>
        <begin position="339"/>
        <end position="362"/>
    </location>
</feature>
<feature type="transmembrane region" description="Helical" evidence="18">
    <location>
        <begin position="302"/>
        <end position="318"/>
    </location>
</feature>
<dbReference type="InterPro" id="IPR019734">
    <property type="entry name" value="TPR_rpt"/>
</dbReference>
<feature type="repeat" description="TPR" evidence="16">
    <location>
        <begin position="571"/>
        <end position="604"/>
    </location>
</feature>
<dbReference type="Pfam" id="PF13431">
    <property type="entry name" value="TPR_17"/>
    <property type="match status" value="2"/>
</dbReference>
<sequence>MTQSSQSRWGGGADNRVRGDGLRERQTQRRVSQLEHQIALEIEVCRERNKGRMRKRVKESSILNAMIKGVEPYGFHAVNVGLHAAVTALFTYIELAIIQWDFETALYGGLLFATHPIHTEAVAGIVGRADVLTGLLLLLSFLSYTRAIHNSQQTSECDISRGTMWLITSLVLATGAMLAKEHGVTVLGIVLCYDFYASKKGLRKLVDFQHLNKDQVNLIKRSLTIISMVAFLLGFRMSMLNGALPRFSEQDNPASFSPHPMTRLLTYSYLLVFNAWLMLAPVNLSYDWQMGSIPLLHSFSDIRNLATGIFFLTLVALTRRAILTDCVSSDTGDRNGRAMILAMLFLVVPFLPASNLFFSVGFVVAERVLYVPSVGMCLLITHGFSNLMDSFPKRRSILRCLMLLLIALFLIKTVQRNKVWHSRQTLFQSGLDALPHNAKMHYNYANLQKDLGNVNEAIEHYQTTLRLWPDHASAHNNLGTLLEDPTEAKMHFMEAIRINPLHPRAHFNMGNLLSKKGQLPTAIRFMERAVQLDHTYSDAYTNLAAMYSEVGRHHDAEQLHKTLLSMDKDNPDVHNNYGAFLQKLGRTEEALISYKEAVELQANHTVALVNAAKLLRSLKRNSEAELLYQRTLSVNDDPKVRDHLGILYLNTGRVVEARETYELLTSQYPDELEAKIHFAQVMLHEQHLRDAENMLLSVVQMNETQRDALRQLALLYSHENRTTEALEYILRALKACHNNDTTCAQLHAEHANILKDMDDMDTAAESYKMAVQVNPSFTLAHLNLGVIYHIKRDFKQAWKYYRTAQLLEPHNRLLLENMEKLRRAEMAFLRLQVKDAPASDSCR</sequence>
<evidence type="ECO:0000256" key="4">
    <source>
        <dbReference type="ARBA" id="ARBA00004922"/>
    </source>
</evidence>
<feature type="compositionally biased region" description="Basic and acidic residues" evidence="17">
    <location>
        <begin position="15"/>
        <end position="27"/>
    </location>
</feature>
<feature type="transmembrane region" description="Helical" evidence="18">
    <location>
        <begin position="223"/>
        <end position="244"/>
    </location>
</feature>
<dbReference type="Pfam" id="PF13174">
    <property type="entry name" value="TPR_6"/>
    <property type="match status" value="1"/>
</dbReference>
<keyword evidence="7" id="KW-0808">Transferase</keyword>
<evidence type="ECO:0000256" key="5">
    <source>
        <dbReference type="ARBA" id="ARBA00007882"/>
    </source>
</evidence>
<evidence type="ECO:0000256" key="15">
    <source>
        <dbReference type="ARBA" id="ARBA00045102"/>
    </source>
</evidence>
<dbReference type="EMBL" id="JH431849">
    <property type="status" value="NOT_ANNOTATED_CDS"/>
    <property type="molecule type" value="Genomic_DNA"/>
</dbReference>
<dbReference type="PROSITE" id="PS50005">
    <property type="entry name" value="TPR"/>
    <property type="match status" value="6"/>
</dbReference>
<dbReference type="Pfam" id="PF13181">
    <property type="entry name" value="TPR_8"/>
    <property type="match status" value="1"/>
</dbReference>
<feature type="repeat" description="TPR" evidence="16">
    <location>
        <begin position="778"/>
        <end position="811"/>
    </location>
</feature>
<organism evidence="20 21">
    <name type="scientific">Strigamia maritima</name>
    <name type="common">European centipede</name>
    <name type="synonym">Geophilus maritimus</name>
    <dbReference type="NCBI Taxonomy" id="126957"/>
    <lineage>
        <taxon>Eukaryota</taxon>
        <taxon>Metazoa</taxon>
        <taxon>Ecdysozoa</taxon>
        <taxon>Arthropoda</taxon>
        <taxon>Myriapoda</taxon>
        <taxon>Chilopoda</taxon>
        <taxon>Pleurostigmophora</taxon>
        <taxon>Geophilomorpha</taxon>
        <taxon>Linotaeniidae</taxon>
        <taxon>Strigamia</taxon>
    </lineage>
</organism>
<dbReference type="HOGENOM" id="CLU_011615_1_1_1"/>
<dbReference type="STRING" id="126957.T1J4S4"/>
<evidence type="ECO:0000256" key="1">
    <source>
        <dbReference type="ARBA" id="ARBA00003582"/>
    </source>
</evidence>
<dbReference type="InterPro" id="IPR013618">
    <property type="entry name" value="TMTC_DUF1736"/>
</dbReference>
<dbReference type="GO" id="GO:0016020">
    <property type="term" value="C:membrane"/>
    <property type="evidence" value="ECO:0007669"/>
    <property type="project" value="UniProtKB-SubCell"/>
</dbReference>
<dbReference type="Proteomes" id="UP000014500">
    <property type="component" value="Unassembled WGS sequence"/>
</dbReference>
<evidence type="ECO:0000256" key="11">
    <source>
        <dbReference type="ARBA" id="ARBA00022824"/>
    </source>
</evidence>
<evidence type="ECO:0000256" key="7">
    <source>
        <dbReference type="ARBA" id="ARBA00022679"/>
    </source>
</evidence>
<keyword evidence="8 18" id="KW-0812">Transmembrane</keyword>
<comment type="catalytic activity">
    <reaction evidence="14">
        <text>a di-trans,poly-cis-dolichyl beta-D-mannosyl phosphate + L-threonyl-[protein] = 3-O-(alpha-D-mannosyl)-L-threonyl-[protein] + a di-trans,poly-cis-dolichyl phosphate + H(+)</text>
        <dbReference type="Rhea" id="RHEA:53396"/>
        <dbReference type="Rhea" id="RHEA-COMP:11060"/>
        <dbReference type="Rhea" id="RHEA-COMP:13547"/>
        <dbReference type="Rhea" id="RHEA-COMP:19498"/>
        <dbReference type="Rhea" id="RHEA-COMP:19501"/>
        <dbReference type="ChEBI" id="CHEBI:15378"/>
        <dbReference type="ChEBI" id="CHEBI:30013"/>
        <dbReference type="ChEBI" id="CHEBI:57683"/>
        <dbReference type="ChEBI" id="CHEBI:58211"/>
        <dbReference type="ChEBI" id="CHEBI:137323"/>
        <dbReference type="EC" id="2.4.1.109"/>
    </reaction>
</comment>
<evidence type="ECO:0000256" key="10">
    <source>
        <dbReference type="ARBA" id="ARBA00022803"/>
    </source>
</evidence>
<dbReference type="PANTHER" id="PTHR44809:SF1">
    <property type="entry name" value="PROTEIN O-MANNOSYL-TRANSFERASE TMTC1"/>
    <property type="match status" value="1"/>
</dbReference>
<dbReference type="SMART" id="SM00028">
    <property type="entry name" value="TPR"/>
    <property type="match status" value="9"/>
</dbReference>
<dbReference type="OMA" id="XSGVQTL"/>
<feature type="transmembrane region" description="Helical" evidence="18">
    <location>
        <begin position="264"/>
        <end position="282"/>
    </location>
</feature>